<protein>
    <submittedName>
        <fullName evidence="1">Uncharacterized protein</fullName>
    </submittedName>
</protein>
<gene>
    <name evidence="1" type="ORF">JG688_00012428</name>
</gene>
<dbReference type="Proteomes" id="UP000709295">
    <property type="component" value="Unassembled WGS sequence"/>
</dbReference>
<sequence length="94" mass="10985">MKLPCWHAMVYRNAIPSPFIIPFAAINPRYVTMYSRQAVCRNAVLCYTWLSRDVQSNSKTLLDRKLRCCIYWRHGQVPQLMDLVSIYSTLTSIV</sequence>
<organism evidence="1 2">
    <name type="scientific">Phytophthora aleatoria</name>
    <dbReference type="NCBI Taxonomy" id="2496075"/>
    <lineage>
        <taxon>Eukaryota</taxon>
        <taxon>Sar</taxon>
        <taxon>Stramenopiles</taxon>
        <taxon>Oomycota</taxon>
        <taxon>Peronosporomycetes</taxon>
        <taxon>Peronosporales</taxon>
        <taxon>Peronosporaceae</taxon>
        <taxon>Phytophthora</taxon>
    </lineage>
</organism>
<evidence type="ECO:0000313" key="2">
    <source>
        <dbReference type="Proteomes" id="UP000709295"/>
    </source>
</evidence>
<comment type="caution">
    <text evidence="1">The sequence shown here is derived from an EMBL/GenBank/DDBJ whole genome shotgun (WGS) entry which is preliminary data.</text>
</comment>
<accession>A0A8J5IYJ9</accession>
<dbReference type="EMBL" id="JAENGY010000959">
    <property type="protein sequence ID" value="KAG6954310.1"/>
    <property type="molecule type" value="Genomic_DNA"/>
</dbReference>
<proteinExistence type="predicted"/>
<keyword evidence="2" id="KW-1185">Reference proteome</keyword>
<dbReference type="AlphaFoldDB" id="A0A8J5IYJ9"/>
<reference evidence="1" key="1">
    <citation type="submission" date="2021-01" db="EMBL/GenBank/DDBJ databases">
        <title>Phytophthora aleatoria, a newly-described species from Pinus radiata is distinct from Phytophthora cactorum isolates based on comparative genomics.</title>
        <authorList>
            <person name="Mcdougal R."/>
            <person name="Panda P."/>
            <person name="Williams N."/>
            <person name="Studholme D.J."/>
        </authorList>
    </citation>
    <scope>NUCLEOTIDE SEQUENCE</scope>
    <source>
        <strain evidence="1">NZFS 4037</strain>
    </source>
</reference>
<evidence type="ECO:0000313" key="1">
    <source>
        <dbReference type="EMBL" id="KAG6954310.1"/>
    </source>
</evidence>
<name>A0A8J5IYJ9_9STRA</name>